<evidence type="ECO:0000256" key="1">
    <source>
        <dbReference type="ARBA" id="ARBA00024205"/>
    </source>
</evidence>
<protein>
    <submittedName>
        <fullName evidence="3">STING ER exit protein</fullName>
    </submittedName>
</protein>
<organism evidence="3 4">
    <name type="scientific">Polyrhizophydium stewartii</name>
    <dbReference type="NCBI Taxonomy" id="2732419"/>
    <lineage>
        <taxon>Eukaryota</taxon>
        <taxon>Fungi</taxon>
        <taxon>Fungi incertae sedis</taxon>
        <taxon>Chytridiomycota</taxon>
        <taxon>Chytridiomycota incertae sedis</taxon>
        <taxon>Chytridiomycetes</taxon>
        <taxon>Rhizophydiales</taxon>
        <taxon>Rhizophydiales incertae sedis</taxon>
        <taxon>Polyrhizophydium</taxon>
    </lineage>
</organism>
<dbReference type="PANTHER" id="PTHR46355:SF1">
    <property type="entry name" value="STING ER EXIT PROTEIN"/>
    <property type="match status" value="1"/>
</dbReference>
<gene>
    <name evidence="3" type="ORF">HK105_200569</name>
</gene>
<feature type="domain" description="STEEP1" evidence="2">
    <location>
        <begin position="18"/>
        <end position="114"/>
    </location>
</feature>
<sequence>MPKVVSRGIVSEYDPDNDRNGLNVYYCAVCSEYLLALDTELEKLPRRRTDGAFIVNKERRTATFKTEEGKTLLIQRAAGFERQQRQHCPGCQLLVAYAESADAPFTYVVDGALSLAPK</sequence>
<evidence type="ECO:0000313" key="3">
    <source>
        <dbReference type="EMBL" id="KAL2919655.1"/>
    </source>
</evidence>
<dbReference type="Pfam" id="PF25809">
    <property type="entry name" value="STEEP1"/>
    <property type="match status" value="1"/>
</dbReference>
<evidence type="ECO:0000313" key="4">
    <source>
        <dbReference type="Proteomes" id="UP001527925"/>
    </source>
</evidence>
<dbReference type="PANTHER" id="PTHR46355">
    <property type="entry name" value="UPF0428 PROTEIN CXORF56"/>
    <property type="match status" value="1"/>
</dbReference>
<reference evidence="3 4" key="1">
    <citation type="submission" date="2023-09" db="EMBL/GenBank/DDBJ databases">
        <title>Pangenome analysis of Batrachochytrium dendrobatidis and related Chytrids.</title>
        <authorList>
            <person name="Yacoub M.N."/>
            <person name="Stajich J.E."/>
            <person name="James T.Y."/>
        </authorList>
    </citation>
    <scope>NUCLEOTIDE SEQUENCE [LARGE SCALE GENOMIC DNA]</scope>
    <source>
        <strain evidence="3 4">JEL0888</strain>
    </source>
</reference>
<evidence type="ECO:0000259" key="2">
    <source>
        <dbReference type="Pfam" id="PF25809"/>
    </source>
</evidence>
<dbReference type="Proteomes" id="UP001527925">
    <property type="component" value="Unassembled WGS sequence"/>
</dbReference>
<dbReference type="EMBL" id="JADGIZ020000002">
    <property type="protein sequence ID" value="KAL2919655.1"/>
    <property type="molecule type" value="Genomic_DNA"/>
</dbReference>
<comment type="caution">
    <text evidence="3">The sequence shown here is derived from an EMBL/GenBank/DDBJ whole genome shotgun (WGS) entry which is preliminary data.</text>
</comment>
<keyword evidence="4" id="KW-1185">Reference proteome</keyword>
<comment type="similarity">
    <text evidence="1">Belongs to the STEEP1 family.</text>
</comment>
<name>A0ABR4NJD5_9FUNG</name>
<accession>A0ABR4NJD5</accession>
<dbReference type="InterPro" id="IPR029704">
    <property type="entry name" value="STEEP-like"/>
</dbReference>
<dbReference type="InterPro" id="IPR057965">
    <property type="entry name" value="STEEP1_dom"/>
</dbReference>
<proteinExistence type="inferred from homology"/>